<evidence type="ECO:0000256" key="7">
    <source>
        <dbReference type="ARBA" id="ARBA00023170"/>
    </source>
</evidence>
<evidence type="ECO:0000256" key="8">
    <source>
        <dbReference type="ARBA" id="ARBA00023224"/>
    </source>
</evidence>
<evidence type="ECO:0000256" key="2">
    <source>
        <dbReference type="ARBA" id="ARBA00010663"/>
    </source>
</evidence>
<feature type="transmembrane region" description="Helical" evidence="10">
    <location>
        <begin position="199"/>
        <end position="219"/>
    </location>
</feature>
<dbReference type="InterPro" id="IPR000611">
    <property type="entry name" value="NPY_rcpt"/>
</dbReference>
<dbReference type="PROSITE" id="PS50262">
    <property type="entry name" value="G_PROTEIN_RECEP_F1_2"/>
    <property type="match status" value="1"/>
</dbReference>
<proteinExistence type="inferred from homology"/>
<reference evidence="13" key="2">
    <citation type="submission" date="2025-08" db="UniProtKB">
        <authorList>
            <consortium name="RefSeq"/>
        </authorList>
    </citation>
    <scope>IDENTIFICATION</scope>
    <source>
        <tissue evidence="13">Adult</tissue>
    </source>
</reference>
<feature type="transmembrane region" description="Helical" evidence="10">
    <location>
        <begin position="345"/>
        <end position="369"/>
    </location>
</feature>
<keyword evidence="8 9" id="KW-0807">Transducer</keyword>
<dbReference type="PRINTS" id="PR01012">
    <property type="entry name" value="NRPEPTIDEYR"/>
</dbReference>
<dbReference type="InterPro" id="IPR000276">
    <property type="entry name" value="GPCR_Rhodpsn"/>
</dbReference>
<accession>A0ABM3J1I7</accession>
<dbReference type="PANTHER" id="PTHR24235">
    <property type="entry name" value="NEUROPEPTIDE Y RECEPTOR"/>
    <property type="match status" value="1"/>
</dbReference>
<evidence type="ECO:0000256" key="5">
    <source>
        <dbReference type="ARBA" id="ARBA00023040"/>
    </source>
</evidence>
<dbReference type="Proteomes" id="UP001652620">
    <property type="component" value="Chromosome 2"/>
</dbReference>
<feature type="transmembrane region" description="Helical" evidence="10">
    <location>
        <begin position="253"/>
        <end position="276"/>
    </location>
</feature>
<evidence type="ECO:0000313" key="12">
    <source>
        <dbReference type="Proteomes" id="UP001652620"/>
    </source>
</evidence>
<comment type="subcellular location">
    <subcellularLocation>
        <location evidence="1">Membrane</location>
        <topology evidence="1">Multi-pass membrane protein</topology>
    </subcellularLocation>
</comment>
<dbReference type="CDD" id="cd15203">
    <property type="entry name" value="7tmA_NPYR-like"/>
    <property type="match status" value="1"/>
</dbReference>
<feature type="transmembrane region" description="Helical" evidence="10">
    <location>
        <begin position="160"/>
        <end position="179"/>
    </location>
</feature>
<organism evidence="12 13">
    <name type="scientific">Bactrocera dorsalis</name>
    <name type="common">Oriental fruit fly</name>
    <name type="synonym">Dacus dorsalis</name>
    <dbReference type="NCBI Taxonomy" id="27457"/>
    <lineage>
        <taxon>Eukaryota</taxon>
        <taxon>Metazoa</taxon>
        <taxon>Ecdysozoa</taxon>
        <taxon>Arthropoda</taxon>
        <taxon>Hexapoda</taxon>
        <taxon>Insecta</taxon>
        <taxon>Pterygota</taxon>
        <taxon>Neoptera</taxon>
        <taxon>Endopterygota</taxon>
        <taxon>Diptera</taxon>
        <taxon>Brachycera</taxon>
        <taxon>Muscomorpha</taxon>
        <taxon>Tephritoidea</taxon>
        <taxon>Tephritidae</taxon>
        <taxon>Bactrocera</taxon>
        <taxon>Bactrocera</taxon>
    </lineage>
</organism>
<keyword evidence="4 10" id="KW-1133">Transmembrane helix</keyword>
<name>A0ABM3J1I7_BACDO</name>
<evidence type="ECO:0000256" key="1">
    <source>
        <dbReference type="ARBA" id="ARBA00004141"/>
    </source>
</evidence>
<dbReference type="RefSeq" id="XP_049303106.1">
    <property type="nucleotide sequence ID" value="XM_049447149.1"/>
</dbReference>
<dbReference type="PANTHER" id="PTHR24235:SF30">
    <property type="entry name" value="NEUROPEPTIDE F RECEPTOR"/>
    <property type="match status" value="1"/>
</dbReference>
<comment type="similarity">
    <text evidence="2 9">Belongs to the G-protein coupled receptor 1 family.</text>
</comment>
<dbReference type="Pfam" id="PF00001">
    <property type="entry name" value="7tm_1"/>
    <property type="match status" value="1"/>
</dbReference>
<dbReference type="PRINTS" id="PR00237">
    <property type="entry name" value="GPCRRHODOPSN"/>
</dbReference>
<reference evidence="12" key="1">
    <citation type="submission" date="2025-05" db="UniProtKB">
        <authorList>
            <consortium name="RefSeq"/>
        </authorList>
    </citation>
    <scope>NUCLEOTIDE SEQUENCE [LARGE SCALE GENOMIC DNA]</scope>
</reference>
<dbReference type="InterPro" id="IPR017452">
    <property type="entry name" value="GPCR_Rhodpsn_7TM"/>
</dbReference>
<sequence>MIINITHLEPALDAGVPSTASGMELFNSITTANGEGTPLADYMEVDMSNLTAQPNSSLFVTQGKNLVDRFSRNRAVSDHWHYALISIYLGMIIFGTVGNIFVVMAVVRKPIMRTARNLFILNLAISDLLLCVITMPITLLEILSKYWPFGMLEVICKLVAMLQAVSIFVSTISITAIAFDRYQLIVYPTRESLQVGGVIAILAGIWLFAVLLASPLFIYKRLEQAEIPPLLESLGIHGVCFCVEDWPVSHGRFYYSIFSLCVQYLVPILIVSGAYFGIYKKLRSRTTVVAMQTPQRNAERGRRMQRTNCLLITIALIFGISWMPLNVYNLYADMRSPMAVTEHMLVIYACCHMLGMSSACTNPLLYGWLNDNFRKEFRELICGSKENTNVALNGHTTGSGQTRRRRKHAEISKGDLKLLPNNNGVGLRSAATESIALTENPISIEVTTLTAEQYMLNSVDVL</sequence>
<gene>
    <name evidence="13" type="primary">LOC105225807</name>
</gene>
<feature type="transmembrane region" description="Helical" evidence="10">
    <location>
        <begin position="80"/>
        <end position="107"/>
    </location>
</feature>
<protein>
    <submittedName>
        <fullName evidence="13">Neuropeptide F receptor</fullName>
    </submittedName>
</protein>
<evidence type="ECO:0000256" key="6">
    <source>
        <dbReference type="ARBA" id="ARBA00023136"/>
    </source>
</evidence>
<keyword evidence="12" id="KW-1185">Reference proteome</keyword>
<evidence type="ECO:0000256" key="3">
    <source>
        <dbReference type="ARBA" id="ARBA00022692"/>
    </source>
</evidence>
<dbReference type="SMART" id="SM01381">
    <property type="entry name" value="7TM_GPCR_Srsx"/>
    <property type="match status" value="1"/>
</dbReference>
<feature type="transmembrane region" description="Helical" evidence="10">
    <location>
        <begin position="309"/>
        <end position="325"/>
    </location>
</feature>
<dbReference type="GeneID" id="105225807"/>
<keyword evidence="6 10" id="KW-0472">Membrane</keyword>
<evidence type="ECO:0000256" key="9">
    <source>
        <dbReference type="RuleBase" id="RU000688"/>
    </source>
</evidence>
<feature type="domain" description="G-protein coupled receptors family 1 profile" evidence="11">
    <location>
        <begin position="98"/>
        <end position="366"/>
    </location>
</feature>
<keyword evidence="5 9" id="KW-0297">G-protein coupled receptor</keyword>
<keyword evidence="7 9" id="KW-0675">Receptor</keyword>
<dbReference type="SUPFAM" id="SSF81321">
    <property type="entry name" value="Family A G protein-coupled receptor-like"/>
    <property type="match status" value="1"/>
</dbReference>
<keyword evidence="3 9" id="KW-0812">Transmembrane</keyword>
<dbReference type="PROSITE" id="PS00237">
    <property type="entry name" value="G_PROTEIN_RECEP_F1_1"/>
    <property type="match status" value="1"/>
</dbReference>
<evidence type="ECO:0000313" key="13">
    <source>
        <dbReference type="RefSeq" id="XP_049303106.1"/>
    </source>
</evidence>
<evidence type="ECO:0000256" key="10">
    <source>
        <dbReference type="SAM" id="Phobius"/>
    </source>
</evidence>
<dbReference type="Gene3D" id="1.20.1070.10">
    <property type="entry name" value="Rhodopsin 7-helix transmembrane proteins"/>
    <property type="match status" value="1"/>
</dbReference>
<evidence type="ECO:0000256" key="4">
    <source>
        <dbReference type="ARBA" id="ARBA00022989"/>
    </source>
</evidence>
<feature type="transmembrane region" description="Helical" evidence="10">
    <location>
        <begin position="119"/>
        <end position="140"/>
    </location>
</feature>
<evidence type="ECO:0000259" key="11">
    <source>
        <dbReference type="PROSITE" id="PS50262"/>
    </source>
</evidence>